<accession>A0A182RZZ5</accession>
<dbReference type="STRING" id="62324.A0A182RZZ5"/>
<name>A0A182RZZ5_ANOFN</name>
<organism evidence="1">
    <name type="scientific">Anopheles funestus</name>
    <name type="common">African malaria mosquito</name>
    <dbReference type="NCBI Taxonomy" id="62324"/>
    <lineage>
        <taxon>Eukaryota</taxon>
        <taxon>Metazoa</taxon>
        <taxon>Ecdysozoa</taxon>
        <taxon>Arthropoda</taxon>
        <taxon>Hexapoda</taxon>
        <taxon>Insecta</taxon>
        <taxon>Pterygota</taxon>
        <taxon>Neoptera</taxon>
        <taxon>Endopterygota</taxon>
        <taxon>Diptera</taxon>
        <taxon>Nematocera</taxon>
        <taxon>Culicoidea</taxon>
        <taxon>Culicidae</taxon>
        <taxon>Anophelinae</taxon>
        <taxon>Anopheles</taxon>
    </lineage>
</organism>
<dbReference type="AlphaFoldDB" id="A0A182RZZ5"/>
<protein>
    <submittedName>
        <fullName evidence="1">Uncharacterized protein</fullName>
    </submittedName>
</protein>
<reference evidence="1" key="1">
    <citation type="submission" date="2020-05" db="UniProtKB">
        <authorList>
            <consortium name="EnsemblMetazoa"/>
        </authorList>
    </citation>
    <scope>IDENTIFICATION</scope>
    <source>
        <strain evidence="1">FUMOZ</strain>
    </source>
</reference>
<proteinExistence type="predicted"/>
<dbReference type="EnsemblMetazoa" id="AFUN011877-RA">
    <property type="protein sequence ID" value="AFUN011877-PA"/>
    <property type="gene ID" value="AFUN011877"/>
</dbReference>
<evidence type="ECO:0000313" key="1">
    <source>
        <dbReference type="EnsemblMetazoa" id="AFUN011877-PA"/>
    </source>
</evidence>
<dbReference type="VEuPathDB" id="VectorBase:AFUN011877"/>
<sequence>MKIQHTLEYDPATDTIMGPHDYIQVVIARNLFENWKQPESENLANFIEAVDIWFNVSNSYSPNAKLDYKKFFTGDYEQIKALDDMYNLISNMIVLNHYVLENFFSQLRQKGGVHDHSAPLSCIYRIRLIILGKAPTTLHNVIHNPEEDSKHISSFAQWRNRNQRGTTEVRLLLVEN</sequence>